<evidence type="ECO:0000256" key="7">
    <source>
        <dbReference type="ARBA" id="ARBA00022840"/>
    </source>
</evidence>
<comment type="subunit">
    <text evidence="10">Monomer.</text>
</comment>
<comment type="catalytic activity">
    <reaction evidence="9 10 11">
        <text>adenosine(37) in tRNA + dimethylallyl diphosphate = N(6)-dimethylallyladenosine(37) in tRNA + diphosphate</text>
        <dbReference type="Rhea" id="RHEA:26482"/>
        <dbReference type="Rhea" id="RHEA-COMP:10162"/>
        <dbReference type="Rhea" id="RHEA-COMP:10375"/>
        <dbReference type="ChEBI" id="CHEBI:33019"/>
        <dbReference type="ChEBI" id="CHEBI:57623"/>
        <dbReference type="ChEBI" id="CHEBI:74411"/>
        <dbReference type="ChEBI" id="CHEBI:74415"/>
        <dbReference type="EC" id="2.5.1.75"/>
    </reaction>
</comment>
<comment type="function">
    <text evidence="2 10 12">Catalyzes the transfer of a dimethylallyl group onto the adenine at position 37 in tRNAs that read codons beginning with uridine, leading to the formation of N6-(dimethylallyl)adenosine (i(6)A).</text>
</comment>
<sequence length="306" mass="34823">MQKKGILIILVGPTAVGKTDLSIALAQKLGCPIISADSRQVYREMRIGTAVPSEEQLLSVQHYFVQNKSIHERFTAGMFELEVVNLLNELFEVHPIVLMVGGAGLYIDAVLKGIDNIPVPSEEVRQSLMDKLQAEGIESLSALLKELDPDFYGQVDLKNPKRILRALEVCITAGIPYSKLRNNFSNERSFESVLVGLTMEREILYSRINQRVDLMVNEGLIEEAKALYPQRHNNALNTVGYKELFDHFDGKITQDEAVELIKRNSRRYAKRQLTWFSKYDMPWFSPLQEEAITEYLHTKTARIPVK</sequence>
<evidence type="ECO:0000256" key="8">
    <source>
        <dbReference type="ARBA" id="ARBA00022842"/>
    </source>
</evidence>
<evidence type="ECO:0000256" key="9">
    <source>
        <dbReference type="ARBA" id="ARBA00049563"/>
    </source>
</evidence>
<dbReference type="PANTHER" id="PTHR11088:SF60">
    <property type="entry name" value="TRNA DIMETHYLALLYLTRANSFERASE"/>
    <property type="match status" value="1"/>
</dbReference>
<organism evidence="14 15">
    <name type="scientific">Williamwhitmania taraxaci</name>
    <dbReference type="NCBI Taxonomy" id="1640674"/>
    <lineage>
        <taxon>Bacteria</taxon>
        <taxon>Pseudomonadati</taxon>
        <taxon>Bacteroidota</taxon>
        <taxon>Bacteroidia</taxon>
        <taxon>Bacteroidales</taxon>
        <taxon>Williamwhitmaniaceae</taxon>
        <taxon>Williamwhitmania</taxon>
    </lineage>
</organism>
<feature type="binding site" evidence="10">
    <location>
        <begin position="14"/>
        <end position="19"/>
    </location>
    <ligand>
        <name>substrate</name>
    </ligand>
</feature>
<dbReference type="InterPro" id="IPR027417">
    <property type="entry name" value="P-loop_NTPase"/>
</dbReference>
<reference evidence="14 15" key="1">
    <citation type="submission" date="2016-09" db="EMBL/GenBank/DDBJ databases">
        <authorList>
            <person name="Capua I."/>
            <person name="De Benedictis P."/>
            <person name="Joannis T."/>
            <person name="Lombin L.H."/>
            <person name="Cattoli G."/>
        </authorList>
    </citation>
    <scope>NUCLEOTIDE SEQUENCE [LARGE SCALE GENOMIC DNA]</scope>
    <source>
        <strain evidence="14 15">A7P-90m</strain>
    </source>
</reference>
<dbReference type="PANTHER" id="PTHR11088">
    <property type="entry name" value="TRNA DIMETHYLALLYLTRANSFERASE"/>
    <property type="match status" value="1"/>
</dbReference>
<dbReference type="InterPro" id="IPR039657">
    <property type="entry name" value="Dimethylallyltransferase"/>
</dbReference>
<dbReference type="EC" id="2.5.1.75" evidence="10"/>
<dbReference type="InterPro" id="IPR018022">
    <property type="entry name" value="IPT"/>
</dbReference>
<comment type="similarity">
    <text evidence="3 10 13">Belongs to the IPP transferase family.</text>
</comment>
<evidence type="ECO:0000256" key="4">
    <source>
        <dbReference type="ARBA" id="ARBA00022679"/>
    </source>
</evidence>
<evidence type="ECO:0000256" key="12">
    <source>
        <dbReference type="RuleBase" id="RU003784"/>
    </source>
</evidence>
<dbReference type="GO" id="GO:0005524">
    <property type="term" value="F:ATP binding"/>
    <property type="evidence" value="ECO:0007669"/>
    <property type="project" value="UniProtKB-UniRule"/>
</dbReference>
<dbReference type="Gene3D" id="1.10.20.140">
    <property type="match status" value="1"/>
</dbReference>
<dbReference type="HAMAP" id="MF_00185">
    <property type="entry name" value="IPP_trans"/>
    <property type="match status" value="1"/>
</dbReference>
<dbReference type="SUPFAM" id="SSF52540">
    <property type="entry name" value="P-loop containing nucleoside triphosphate hydrolases"/>
    <property type="match status" value="2"/>
</dbReference>
<name>A0A1G6GI49_9BACT</name>
<keyword evidence="15" id="KW-1185">Reference proteome</keyword>
<feature type="region of interest" description="Interaction with substrate tRNA" evidence="10">
    <location>
        <begin position="37"/>
        <end position="40"/>
    </location>
</feature>
<dbReference type="NCBIfam" id="TIGR00174">
    <property type="entry name" value="miaA"/>
    <property type="match status" value="1"/>
</dbReference>
<evidence type="ECO:0000256" key="13">
    <source>
        <dbReference type="RuleBase" id="RU003785"/>
    </source>
</evidence>
<evidence type="ECO:0000256" key="3">
    <source>
        <dbReference type="ARBA" id="ARBA00005842"/>
    </source>
</evidence>
<dbReference type="EMBL" id="FMYP01000001">
    <property type="protein sequence ID" value="SDB81624.1"/>
    <property type="molecule type" value="Genomic_DNA"/>
</dbReference>
<dbReference type="OrthoDB" id="9776390at2"/>
<feature type="binding site" evidence="10">
    <location>
        <begin position="12"/>
        <end position="19"/>
    </location>
    <ligand>
        <name>ATP</name>
        <dbReference type="ChEBI" id="CHEBI:30616"/>
    </ligand>
</feature>
<keyword evidence="7 10" id="KW-0067">ATP-binding</keyword>
<comment type="caution">
    <text evidence="10">Lacks conserved residue(s) required for the propagation of feature annotation.</text>
</comment>
<keyword evidence="6 10" id="KW-0547">Nucleotide-binding</keyword>
<evidence type="ECO:0000313" key="14">
    <source>
        <dbReference type="EMBL" id="SDB81624.1"/>
    </source>
</evidence>
<keyword evidence="5 10" id="KW-0819">tRNA processing</keyword>
<feature type="site" description="Interaction with substrate tRNA" evidence="10">
    <location>
        <position position="125"/>
    </location>
</feature>
<dbReference type="Proteomes" id="UP000199452">
    <property type="component" value="Unassembled WGS sequence"/>
</dbReference>
<evidence type="ECO:0000256" key="5">
    <source>
        <dbReference type="ARBA" id="ARBA00022694"/>
    </source>
</evidence>
<evidence type="ECO:0000256" key="11">
    <source>
        <dbReference type="RuleBase" id="RU003783"/>
    </source>
</evidence>
<dbReference type="GO" id="GO:0006400">
    <property type="term" value="P:tRNA modification"/>
    <property type="evidence" value="ECO:0007669"/>
    <property type="project" value="TreeGrafter"/>
</dbReference>
<keyword evidence="4 10" id="KW-0808">Transferase</keyword>
<gene>
    <name evidence="10" type="primary">miaA</name>
    <name evidence="14" type="ORF">SAMN05216323_100197</name>
</gene>
<evidence type="ECO:0000256" key="2">
    <source>
        <dbReference type="ARBA" id="ARBA00003213"/>
    </source>
</evidence>
<evidence type="ECO:0000313" key="15">
    <source>
        <dbReference type="Proteomes" id="UP000199452"/>
    </source>
</evidence>
<accession>A0A1G6GI49</accession>
<proteinExistence type="inferred from homology"/>
<dbReference type="Gene3D" id="3.40.50.300">
    <property type="entry name" value="P-loop containing nucleotide triphosphate hydrolases"/>
    <property type="match status" value="1"/>
</dbReference>
<dbReference type="RefSeq" id="WP_092434094.1">
    <property type="nucleotide sequence ID" value="NZ_FMYP01000001.1"/>
</dbReference>
<dbReference type="STRING" id="1640674.SAMN05216323_100197"/>
<dbReference type="GO" id="GO:0052381">
    <property type="term" value="F:tRNA dimethylallyltransferase activity"/>
    <property type="evidence" value="ECO:0007669"/>
    <property type="project" value="UniProtKB-UniRule"/>
</dbReference>
<keyword evidence="8 10" id="KW-0460">Magnesium</keyword>
<evidence type="ECO:0000256" key="6">
    <source>
        <dbReference type="ARBA" id="ARBA00022741"/>
    </source>
</evidence>
<evidence type="ECO:0000256" key="10">
    <source>
        <dbReference type="HAMAP-Rule" id="MF_00185"/>
    </source>
</evidence>
<dbReference type="AlphaFoldDB" id="A0A1G6GI49"/>
<comment type="cofactor">
    <cofactor evidence="1 10">
        <name>Mg(2+)</name>
        <dbReference type="ChEBI" id="CHEBI:18420"/>
    </cofactor>
</comment>
<dbReference type="Pfam" id="PF01715">
    <property type="entry name" value="IPPT"/>
    <property type="match status" value="1"/>
</dbReference>
<protein>
    <recommendedName>
        <fullName evidence="10">tRNA dimethylallyltransferase</fullName>
        <ecNumber evidence="10">2.5.1.75</ecNumber>
    </recommendedName>
    <alternativeName>
        <fullName evidence="10">Dimethylallyl diphosphate:tRNA dimethylallyltransferase</fullName>
        <shortName evidence="10">DMAPP:tRNA dimethylallyltransferase</shortName>
        <shortName evidence="10">DMATase</shortName>
    </alternativeName>
    <alternativeName>
        <fullName evidence="10">Isopentenyl-diphosphate:tRNA isopentenyltransferase</fullName>
        <shortName evidence="10">IPP transferase</shortName>
        <shortName evidence="10">IPPT</shortName>
        <shortName evidence="10">IPTase</shortName>
    </alternativeName>
</protein>
<evidence type="ECO:0000256" key="1">
    <source>
        <dbReference type="ARBA" id="ARBA00001946"/>
    </source>
</evidence>